<feature type="compositionally biased region" description="Polar residues" evidence="1">
    <location>
        <begin position="1"/>
        <end position="23"/>
    </location>
</feature>
<keyword evidence="3" id="KW-1185">Reference proteome</keyword>
<evidence type="ECO:0000256" key="1">
    <source>
        <dbReference type="SAM" id="MobiDB-lite"/>
    </source>
</evidence>
<gene>
    <name evidence="2" type="ORF">PFISCL1PPCAC_13309</name>
</gene>
<comment type="caution">
    <text evidence="2">The sequence shown here is derived from an EMBL/GenBank/DDBJ whole genome shotgun (WGS) entry which is preliminary data.</text>
</comment>
<feature type="non-terminal residue" evidence="2">
    <location>
        <position position="96"/>
    </location>
</feature>
<feature type="non-terminal residue" evidence="2">
    <location>
        <position position="1"/>
    </location>
</feature>
<sequence length="96" mass="10760">LGSVQRYSANSSTHSVSSRSKFNPSPELHIAYCSMDGSTDSVECLNAILRILLHFCPLRNIARQSLRTSGACFLRREQYPFVVHLQLLRAGHQRGT</sequence>
<feature type="region of interest" description="Disordered" evidence="1">
    <location>
        <begin position="1"/>
        <end position="25"/>
    </location>
</feature>
<dbReference type="Proteomes" id="UP001432322">
    <property type="component" value="Unassembled WGS sequence"/>
</dbReference>
<evidence type="ECO:0000313" key="2">
    <source>
        <dbReference type="EMBL" id="GMT22012.1"/>
    </source>
</evidence>
<dbReference type="EMBL" id="BTSY01000004">
    <property type="protein sequence ID" value="GMT22012.1"/>
    <property type="molecule type" value="Genomic_DNA"/>
</dbReference>
<organism evidence="2 3">
    <name type="scientific">Pristionchus fissidentatus</name>
    <dbReference type="NCBI Taxonomy" id="1538716"/>
    <lineage>
        <taxon>Eukaryota</taxon>
        <taxon>Metazoa</taxon>
        <taxon>Ecdysozoa</taxon>
        <taxon>Nematoda</taxon>
        <taxon>Chromadorea</taxon>
        <taxon>Rhabditida</taxon>
        <taxon>Rhabditina</taxon>
        <taxon>Diplogasteromorpha</taxon>
        <taxon>Diplogasteroidea</taxon>
        <taxon>Neodiplogasteridae</taxon>
        <taxon>Pristionchus</taxon>
    </lineage>
</organism>
<proteinExistence type="predicted"/>
<name>A0AAV5VQP6_9BILA</name>
<reference evidence="2" key="1">
    <citation type="submission" date="2023-10" db="EMBL/GenBank/DDBJ databases">
        <title>Genome assembly of Pristionchus species.</title>
        <authorList>
            <person name="Yoshida K."/>
            <person name="Sommer R.J."/>
        </authorList>
    </citation>
    <scope>NUCLEOTIDE SEQUENCE</scope>
    <source>
        <strain evidence="2">RS5133</strain>
    </source>
</reference>
<evidence type="ECO:0000313" key="3">
    <source>
        <dbReference type="Proteomes" id="UP001432322"/>
    </source>
</evidence>
<accession>A0AAV5VQP6</accession>
<protein>
    <submittedName>
        <fullName evidence="2">Uncharacterized protein</fullName>
    </submittedName>
</protein>
<dbReference type="AlphaFoldDB" id="A0AAV5VQP6"/>